<proteinExistence type="predicted"/>
<evidence type="ECO:0000313" key="1">
    <source>
        <dbReference type="EMBL" id="GAH00815.1"/>
    </source>
</evidence>
<protein>
    <submittedName>
        <fullName evidence="1">Uncharacterized protein</fullName>
    </submittedName>
</protein>
<feature type="non-terminal residue" evidence="1">
    <location>
        <position position="1"/>
    </location>
</feature>
<dbReference type="EMBL" id="BART01029403">
    <property type="protein sequence ID" value="GAH00815.1"/>
    <property type="molecule type" value="Genomic_DNA"/>
</dbReference>
<comment type="caution">
    <text evidence="1">The sequence shown here is derived from an EMBL/GenBank/DDBJ whole genome shotgun (WGS) entry which is preliminary data.</text>
</comment>
<dbReference type="AlphaFoldDB" id="X1CXN0"/>
<name>X1CXN0_9ZZZZ</name>
<accession>X1CXN0</accession>
<reference evidence="1" key="1">
    <citation type="journal article" date="2014" name="Front. Microbiol.">
        <title>High frequency of phylogenetically diverse reductive dehalogenase-homologous genes in deep subseafloor sedimentary metagenomes.</title>
        <authorList>
            <person name="Kawai M."/>
            <person name="Futagami T."/>
            <person name="Toyoda A."/>
            <person name="Takaki Y."/>
            <person name="Nishi S."/>
            <person name="Hori S."/>
            <person name="Arai W."/>
            <person name="Tsubouchi T."/>
            <person name="Morono Y."/>
            <person name="Uchiyama I."/>
            <person name="Ito T."/>
            <person name="Fujiyama A."/>
            <person name="Inagaki F."/>
            <person name="Takami H."/>
        </authorList>
    </citation>
    <scope>NUCLEOTIDE SEQUENCE</scope>
    <source>
        <strain evidence="1">Expedition CK06-06</strain>
    </source>
</reference>
<gene>
    <name evidence="1" type="ORF">S01H4_51603</name>
</gene>
<sequence length="38" mass="4456">LYFLIEELGYWPSRGAFVREACLTKIKVEKQTLKQLIA</sequence>
<organism evidence="1">
    <name type="scientific">marine sediment metagenome</name>
    <dbReference type="NCBI Taxonomy" id="412755"/>
    <lineage>
        <taxon>unclassified sequences</taxon>
        <taxon>metagenomes</taxon>
        <taxon>ecological metagenomes</taxon>
    </lineage>
</organism>